<protein>
    <submittedName>
        <fullName evidence="2">Uncharacterized protein</fullName>
    </submittedName>
</protein>
<evidence type="ECO:0000256" key="1">
    <source>
        <dbReference type="SAM" id="MobiDB-lite"/>
    </source>
</evidence>
<reference evidence="2 3" key="1">
    <citation type="submission" date="2024-05" db="EMBL/GenBank/DDBJ databases">
        <title>A high-quality chromosomal-level genome assembly of Topmouth culter (Culter alburnus).</title>
        <authorList>
            <person name="Zhao H."/>
        </authorList>
    </citation>
    <scope>NUCLEOTIDE SEQUENCE [LARGE SCALE GENOMIC DNA]</scope>
    <source>
        <strain evidence="2">CATC2023</strain>
        <tissue evidence="2">Muscle</tissue>
    </source>
</reference>
<dbReference type="EMBL" id="JAWDJR010000002">
    <property type="protein sequence ID" value="KAK9979874.1"/>
    <property type="molecule type" value="Genomic_DNA"/>
</dbReference>
<feature type="non-terminal residue" evidence="2">
    <location>
        <position position="238"/>
    </location>
</feature>
<feature type="region of interest" description="Disordered" evidence="1">
    <location>
        <begin position="118"/>
        <end position="141"/>
    </location>
</feature>
<evidence type="ECO:0000313" key="3">
    <source>
        <dbReference type="Proteomes" id="UP001479290"/>
    </source>
</evidence>
<accession>A0AAW2B4K8</accession>
<comment type="caution">
    <text evidence="2">The sequence shown here is derived from an EMBL/GenBank/DDBJ whole genome shotgun (WGS) entry which is preliminary data.</text>
</comment>
<proteinExistence type="predicted"/>
<dbReference type="InterPro" id="IPR021109">
    <property type="entry name" value="Peptidase_aspartic_dom_sf"/>
</dbReference>
<gene>
    <name evidence="2" type="ORF">ABG768_013282</name>
</gene>
<organism evidence="2 3">
    <name type="scientific">Culter alburnus</name>
    <name type="common">Topmouth culter</name>
    <dbReference type="NCBI Taxonomy" id="194366"/>
    <lineage>
        <taxon>Eukaryota</taxon>
        <taxon>Metazoa</taxon>
        <taxon>Chordata</taxon>
        <taxon>Craniata</taxon>
        <taxon>Vertebrata</taxon>
        <taxon>Euteleostomi</taxon>
        <taxon>Actinopterygii</taxon>
        <taxon>Neopterygii</taxon>
        <taxon>Teleostei</taxon>
        <taxon>Ostariophysi</taxon>
        <taxon>Cypriniformes</taxon>
        <taxon>Xenocyprididae</taxon>
        <taxon>Xenocypridinae</taxon>
        <taxon>Culter</taxon>
    </lineage>
</organism>
<dbReference type="AlphaFoldDB" id="A0AAW2B4K8"/>
<name>A0AAW2B4K8_CULAL</name>
<sequence length="238" mass="26825">MSTELLEEVQNRTKRSNGTFKLQRCELNLQAYSHTGLQLKHVAPIHLMVGPMNLVHPVYVSPLNTYPLLIGKDLLNCFEPLIDFKHLKIWMQVHEPLPLQSVHSNESQCQATDTVPHLLTDDANSKPRASSTPSNRNQDPFLCSLQVSDSDSGSLRIMTAIKVQDTPVPDAALALWAENSAISLKLFRTLKQTNQSIPHVSKHSRFPLNPWSTIMATSKIVCAVDIQWNNRLLSHYFL</sequence>
<evidence type="ECO:0000313" key="2">
    <source>
        <dbReference type="EMBL" id="KAK9979874.1"/>
    </source>
</evidence>
<keyword evidence="3" id="KW-1185">Reference proteome</keyword>
<dbReference type="Gene3D" id="2.40.70.10">
    <property type="entry name" value="Acid Proteases"/>
    <property type="match status" value="1"/>
</dbReference>
<dbReference type="Proteomes" id="UP001479290">
    <property type="component" value="Unassembled WGS sequence"/>
</dbReference>
<feature type="compositionally biased region" description="Polar residues" evidence="1">
    <location>
        <begin position="127"/>
        <end position="138"/>
    </location>
</feature>